<dbReference type="Proteomes" id="UP000826271">
    <property type="component" value="Unassembled WGS sequence"/>
</dbReference>
<comment type="similarity">
    <text evidence="2">Belongs to the ATPase delta chain family.</text>
</comment>
<organism evidence="10 11">
    <name type="scientific">Buddleja alternifolia</name>
    <dbReference type="NCBI Taxonomy" id="168488"/>
    <lineage>
        <taxon>Eukaryota</taxon>
        <taxon>Viridiplantae</taxon>
        <taxon>Streptophyta</taxon>
        <taxon>Embryophyta</taxon>
        <taxon>Tracheophyta</taxon>
        <taxon>Spermatophyta</taxon>
        <taxon>Magnoliopsida</taxon>
        <taxon>eudicotyledons</taxon>
        <taxon>Gunneridae</taxon>
        <taxon>Pentapetalae</taxon>
        <taxon>asterids</taxon>
        <taxon>lamiids</taxon>
        <taxon>Lamiales</taxon>
        <taxon>Scrophulariaceae</taxon>
        <taxon>Buddlejeae</taxon>
        <taxon>Buddleja</taxon>
    </lineage>
</organism>
<keyword evidence="6" id="KW-0406">Ion transport</keyword>
<dbReference type="EMBL" id="WHWC01000001">
    <property type="protein sequence ID" value="KAG8391971.1"/>
    <property type="molecule type" value="Genomic_DNA"/>
</dbReference>
<keyword evidence="11" id="KW-1185">Reference proteome</keyword>
<sequence>MDTLSTSVSTFKIPTLHPKSHQYVKNHLPQQPHLFISSTTKPKPKPKPKPSKLSSNKSKTNTTLNNNFITPPFVNTTSSQPLKQSSTPQHLTHQKPATGYAVALLDIARHNDVVEAVQRDVTRLSKYLRNDQIKGEVLKEVVRKGKFHKYLVRLVNLLFEKNKVDMVSEVLVEFGRIYDELSCNNNNNTQLVFVSSGVKKMEENQVLEIAKRVQNLTGAVKVKVRQLFVDEKLPQFAL</sequence>
<evidence type="ECO:0000256" key="7">
    <source>
        <dbReference type="ARBA" id="ARBA00023136"/>
    </source>
</evidence>
<keyword evidence="5" id="KW-0375">Hydrogen ion transport</keyword>
<dbReference type="Gene3D" id="1.10.520.20">
    <property type="entry name" value="N-terminal domain of the delta subunit of the F1F0-ATP synthase"/>
    <property type="match status" value="1"/>
</dbReference>
<feature type="compositionally biased region" description="Polar residues" evidence="9">
    <location>
        <begin position="73"/>
        <end position="91"/>
    </location>
</feature>
<evidence type="ECO:0000256" key="2">
    <source>
        <dbReference type="ARBA" id="ARBA00007046"/>
    </source>
</evidence>
<comment type="subcellular location">
    <subcellularLocation>
        <location evidence="1">Membrane</location>
    </subcellularLocation>
</comment>
<dbReference type="PANTHER" id="PTHR11910">
    <property type="entry name" value="ATP SYNTHASE DELTA CHAIN"/>
    <property type="match status" value="1"/>
</dbReference>
<dbReference type="InterPro" id="IPR026015">
    <property type="entry name" value="ATP_synth_OSCP/delta_N_sf"/>
</dbReference>
<evidence type="ECO:0008006" key="12">
    <source>
        <dbReference type="Google" id="ProtNLM"/>
    </source>
</evidence>
<evidence type="ECO:0000256" key="9">
    <source>
        <dbReference type="SAM" id="MobiDB-lite"/>
    </source>
</evidence>
<evidence type="ECO:0000313" key="11">
    <source>
        <dbReference type="Proteomes" id="UP000826271"/>
    </source>
</evidence>
<dbReference type="GO" id="GO:0046933">
    <property type="term" value="F:proton-transporting ATP synthase activity, rotational mechanism"/>
    <property type="evidence" value="ECO:0007669"/>
    <property type="project" value="InterPro"/>
</dbReference>
<accession>A0AAV6Y9S5</accession>
<comment type="caution">
    <text evidence="10">The sequence shown here is derived from an EMBL/GenBank/DDBJ whole genome shotgun (WGS) entry which is preliminary data.</text>
</comment>
<dbReference type="Pfam" id="PF00213">
    <property type="entry name" value="OSCP"/>
    <property type="match status" value="1"/>
</dbReference>
<evidence type="ECO:0000256" key="1">
    <source>
        <dbReference type="ARBA" id="ARBA00004370"/>
    </source>
</evidence>
<protein>
    <recommendedName>
        <fullName evidence="12">ATP synthase delta chain, chloroplastic</fullName>
    </recommendedName>
</protein>
<keyword evidence="4" id="KW-0813">Transport</keyword>
<evidence type="ECO:0000313" key="10">
    <source>
        <dbReference type="EMBL" id="KAG8391971.1"/>
    </source>
</evidence>
<keyword evidence="7" id="KW-0472">Membrane</keyword>
<dbReference type="AlphaFoldDB" id="A0AAV6Y9S5"/>
<evidence type="ECO:0000256" key="8">
    <source>
        <dbReference type="ARBA" id="ARBA00023310"/>
    </source>
</evidence>
<comment type="subunit">
    <text evidence="3">F-type ATPases have 2 components, CF(1) - the catalytic core - and CF(0) - the membrane proton channel. CF(1) has five subunits: alpha(3), beta(3), gamma(1), delta(1), epsilon(1). CF(0) has three main subunits: a, b and c.</text>
</comment>
<evidence type="ECO:0000256" key="4">
    <source>
        <dbReference type="ARBA" id="ARBA00022448"/>
    </source>
</evidence>
<reference evidence="10" key="1">
    <citation type="submission" date="2019-10" db="EMBL/GenBank/DDBJ databases">
        <authorList>
            <person name="Zhang R."/>
            <person name="Pan Y."/>
            <person name="Wang J."/>
            <person name="Ma R."/>
            <person name="Yu S."/>
        </authorList>
    </citation>
    <scope>NUCLEOTIDE SEQUENCE</scope>
    <source>
        <strain evidence="10">LA-IB0</strain>
        <tissue evidence="10">Leaf</tissue>
    </source>
</reference>
<keyword evidence="8" id="KW-0066">ATP synthesis</keyword>
<dbReference type="InterPro" id="IPR000711">
    <property type="entry name" value="ATPase_OSCP/dsu"/>
</dbReference>
<name>A0AAV6Y9S5_9LAMI</name>
<evidence type="ECO:0000256" key="6">
    <source>
        <dbReference type="ARBA" id="ARBA00023065"/>
    </source>
</evidence>
<evidence type="ECO:0000256" key="3">
    <source>
        <dbReference type="ARBA" id="ARBA00011648"/>
    </source>
</evidence>
<evidence type="ECO:0000256" key="5">
    <source>
        <dbReference type="ARBA" id="ARBA00022781"/>
    </source>
</evidence>
<feature type="region of interest" description="Disordered" evidence="9">
    <location>
        <begin position="29"/>
        <end position="94"/>
    </location>
</feature>
<gene>
    <name evidence="10" type="ORF">BUALT_Bualt01G0242900</name>
</gene>
<proteinExistence type="inferred from homology"/>
<feature type="compositionally biased region" description="Low complexity" evidence="9">
    <location>
        <begin position="51"/>
        <end position="67"/>
    </location>
</feature>
<dbReference type="GO" id="GO:0016020">
    <property type="term" value="C:membrane"/>
    <property type="evidence" value="ECO:0007669"/>
    <property type="project" value="UniProtKB-SubCell"/>
</dbReference>
<dbReference type="SUPFAM" id="SSF47928">
    <property type="entry name" value="N-terminal domain of the delta subunit of the F1F0-ATP synthase"/>
    <property type="match status" value="1"/>
</dbReference>